<dbReference type="AlphaFoldDB" id="A0A382BQR3"/>
<protein>
    <recommendedName>
        <fullName evidence="2">Cyclopropane-fatty-acyl-phospholipid synthase</fullName>
    </recommendedName>
</protein>
<organism evidence="1">
    <name type="scientific">marine metagenome</name>
    <dbReference type="NCBI Taxonomy" id="408172"/>
    <lineage>
        <taxon>unclassified sequences</taxon>
        <taxon>metagenomes</taxon>
        <taxon>ecological metagenomes</taxon>
    </lineage>
</organism>
<sequence>MFQSPMSGHSDPKGYKHFEDLLAPAGIVLDGPNEWDPQVNDQRLFRRVIRDGTLGLGEAYMDGWWDCQRLDELFSRGLRAGLEGAIRNNLRFLLFFTFSRLFNLQGSKRAYIVGEKHYDIGNDV</sequence>
<evidence type="ECO:0008006" key="2">
    <source>
        <dbReference type="Google" id="ProtNLM"/>
    </source>
</evidence>
<name>A0A382BQR3_9ZZZZ</name>
<gene>
    <name evidence="1" type="ORF">METZ01_LOCUS168858</name>
</gene>
<dbReference type="EMBL" id="UINC01030885">
    <property type="protein sequence ID" value="SVB16004.1"/>
    <property type="molecule type" value="Genomic_DNA"/>
</dbReference>
<evidence type="ECO:0000313" key="1">
    <source>
        <dbReference type="EMBL" id="SVB16004.1"/>
    </source>
</evidence>
<reference evidence="1" key="1">
    <citation type="submission" date="2018-05" db="EMBL/GenBank/DDBJ databases">
        <authorList>
            <person name="Lanie J.A."/>
            <person name="Ng W.-L."/>
            <person name="Kazmierczak K.M."/>
            <person name="Andrzejewski T.M."/>
            <person name="Davidsen T.M."/>
            <person name="Wayne K.J."/>
            <person name="Tettelin H."/>
            <person name="Glass J.I."/>
            <person name="Rusch D."/>
            <person name="Podicherti R."/>
            <person name="Tsui H.-C.T."/>
            <person name="Winkler M.E."/>
        </authorList>
    </citation>
    <scope>NUCLEOTIDE SEQUENCE</scope>
</reference>
<feature type="non-terminal residue" evidence="1">
    <location>
        <position position="124"/>
    </location>
</feature>
<accession>A0A382BQR3</accession>
<proteinExistence type="predicted"/>